<dbReference type="GO" id="GO:0008168">
    <property type="term" value="F:methyltransferase activity"/>
    <property type="evidence" value="ECO:0007669"/>
    <property type="project" value="UniProtKB-KW"/>
</dbReference>
<proteinExistence type="predicted"/>
<evidence type="ECO:0000313" key="1">
    <source>
        <dbReference type="EMBL" id="DAG97994.1"/>
    </source>
</evidence>
<dbReference type="Gene3D" id="3.40.50.150">
    <property type="entry name" value="Vaccinia Virus protein VP39"/>
    <property type="match status" value="1"/>
</dbReference>
<dbReference type="InterPro" id="IPR029063">
    <property type="entry name" value="SAM-dependent_MTases_sf"/>
</dbReference>
<keyword evidence="1" id="KW-0808">Transferase</keyword>
<dbReference type="SUPFAM" id="SSF53335">
    <property type="entry name" value="S-adenosyl-L-methionine-dependent methyltransferases"/>
    <property type="match status" value="1"/>
</dbReference>
<protein>
    <submittedName>
        <fullName evidence="1">Adenine specific DNA methyltransferase</fullName>
    </submittedName>
</protein>
<reference evidence="1" key="1">
    <citation type="journal article" date="2021" name="Proc. Natl. Acad. Sci. U.S.A.">
        <title>A Catalog of Tens of Thousands of Viruses from Human Metagenomes Reveals Hidden Associations with Chronic Diseases.</title>
        <authorList>
            <person name="Tisza M.J."/>
            <person name="Buck C.B."/>
        </authorList>
    </citation>
    <scope>NUCLEOTIDE SEQUENCE</scope>
    <source>
        <strain evidence="1">CtASH1</strain>
    </source>
</reference>
<sequence length="242" mass="28349">MDIIKNLGYNQHEILDNIQKLYLDGKPIDCDITYSKGAFYGKFKVKETDGETREIVIEQPRLKFDVFPLSEDVQNIEPLKPLPIDDLSIESMMIDLPFIVRPTKPDTSVTDETGSKMFNRFQGFHTPDDMYETYWFWINEAYRVLKVGGTLLFKTQNTIYGGINHNTEFFSFMCAERAGFVTEDTFVLGAKSRMISPFMTKQLHARKFTSTFFIFKKHKSTKHKKFNYWSLIPKLEESHHHQ</sequence>
<organism evidence="1">
    <name type="scientific">Ackermannviridae sp</name>
    <dbReference type="NCBI Taxonomy" id="2831612"/>
    <lineage>
        <taxon>Viruses</taxon>
        <taxon>Duplodnaviria</taxon>
        <taxon>Heunggongvirae</taxon>
        <taxon>Uroviricota</taxon>
        <taxon>Caudoviricetes</taxon>
        <taxon>Pantevenvirales</taxon>
        <taxon>Ackermannviridae</taxon>
    </lineage>
</organism>
<name>A0A8S5VTR8_9CAUD</name>
<keyword evidence="1" id="KW-0489">Methyltransferase</keyword>
<dbReference type="EMBL" id="BK035393">
    <property type="protein sequence ID" value="DAG97994.1"/>
    <property type="molecule type" value="Genomic_DNA"/>
</dbReference>
<accession>A0A8S5VTR8</accession>
<dbReference type="GO" id="GO:0032259">
    <property type="term" value="P:methylation"/>
    <property type="evidence" value="ECO:0007669"/>
    <property type="project" value="UniProtKB-KW"/>
</dbReference>